<evidence type="ECO:0000256" key="9">
    <source>
        <dbReference type="SAM" id="Phobius"/>
    </source>
</evidence>
<comment type="similarity">
    <text evidence="2">Belongs to the SYS1 family.</text>
</comment>
<proteinExistence type="inferred from homology"/>
<evidence type="ECO:0000256" key="2">
    <source>
        <dbReference type="ARBA" id="ARBA00008160"/>
    </source>
</evidence>
<dbReference type="InterPro" id="IPR019185">
    <property type="entry name" value="Integral_membrane_SYS1-rel"/>
</dbReference>
<dbReference type="GO" id="GO:0000139">
    <property type="term" value="C:Golgi membrane"/>
    <property type="evidence" value="ECO:0007669"/>
    <property type="project" value="UniProtKB-SubCell"/>
</dbReference>
<dbReference type="STRING" id="97359.A0A550C069"/>
<dbReference type="Pfam" id="PF09801">
    <property type="entry name" value="SYS1"/>
    <property type="match status" value="2"/>
</dbReference>
<feature type="transmembrane region" description="Helical" evidence="9">
    <location>
        <begin position="168"/>
        <end position="185"/>
    </location>
</feature>
<accession>A0A550C069</accession>
<evidence type="ECO:0000256" key="1">
    <source>
        <dbReference type="ARBA" id="ARBA00004653"/>
    </source>
</evidence>
<keyword evidence="7" id="KW-0333">Golgi apparatus</keyword>
<dbReference type="PANTHER" id="PTHR12952">
    <property type="entry name" value="SYS1"/>
    <property type="match status" value="1"/>
</dbReference>
<dbReference type="AlphaFoldDB" id="A0A550C069"/>
<dbReference type="GO" id="GO:0005829">
    <property type="term" value="C:cytosol"/>
    <property type="evidence" value="ECO:0007669"/>
    <property type="project" value="GOC"/>
</dbReference>
<dbReference type="EMBL" id="VDMD01000038">
    <property type="protein sequence ID" value="TRM58197.1"/>
    <property type="molecule type" value="Genomic_DNA"/>
</dbReference>
<keyword evidence="3" id="KW-0813">Transport</keyword>
<feature type="transmembrane region" description="Helical" evidence="9">
    <location>
        <begin position="12"/>
        <end position="30"/>
    </location>
</feature>
<evidence type="ECO:0000313" key="11">
    <source>
        <dbReference type="Proteomes" id="UP000320762"/>
    </source>
</evidence>
<dbReference type="OrthoDB" id="542931at2759"/>
<evidence type="ECO:0000256" key="5">
    <source>
        <dbReference type="ARBA" id="ARBA00022927"/>
    </source>
</evidence>
<evidence type="ECO:0000256" key="7">
    <source>
        <dbReference type="ARBA" id="ARBA00023034"/>
    </source>
</evidence>
<keyword evidence="11" id="KW-1185">Reference proteome</keyword>
<keyword evidence="6 9" id="KW-1133">Transmembrane helix</keyword>
<organism evidence="10 11">
    <name type="scientific">Schizophyllum amplum</name>
    <dbReference type="NCBI Taxonomy" id="97359"/>
    <lineage>
        <taxon>Eukaryota</taxon>
        <taxon>Fungi</taxon>
        <taxon>Dikarya</taxon>
        <taxon>Basidiomycota</taxon>
        <taxon>Agaricomycotina</taxon>
        <taxon>Agaricomycetes</taxon>
        <taxon>Agaricomycetidae</taxon>
        <taxon>Agaricales</taxon>
        <taxon>Schizophyllaceae</taxon>
        <taxon>Schizophyllum</taxon>
    </lineage>
</organism>
<evidence type="ECO:0000256" key="3">
    <source>
        <dbReference type="ARBA" id="ARBA00022448"/>
    </source>
</evidence>
<keyword evidence="4 9" id="KW-0812">Transmembrane</keyword>
<keyword evidence="5" id="KW-0653">Protein transport</keyword>
<evidence type="ECO:0000256" key="4">
    <source>
        <dbReference type="ARBA" id="ARBA00022692"/>
    </source>
</evidence>
<dbReference type="GO" id="GO:0043001">
    <property type="term" value="P:Golgi to plasma membrane protein transport"/>
    <property type="evidence" value="ECO:0007669"/>
    <property type="project" value="TreeGrafter"/>
</dbReference>
<dbReference type="GO" id="GO:0034067">
    <property type="term" value="P:protein localization to Golgi apparatus"/>
    <property type="evidence" value="ECO:0007669"/>
    <property type="project" value="TreeGrafter"/>
</dbReference>
<dbReference type="PANTHER" id="PTHR12952:SF0">
    <property type="entry name" value="PROTEIN SYS1 HOMOLOG"/>
    <property type="match status" value="1"/>
</dbReference>
<dbReference type="Proteomes" id="UP000320762">
    <property type="component" value="Unassembled WGS sequence"/>
</dbReference>
<sequence>MTAPASRSNWDPLLIISQIVTLQTLHYLTLSLVTPPLLALVADPARLDYAGGAAGVGMVMDWREMAGRSTVPMMGSNIDAEGRWFGGDFGFAWAGGKKVGMGADDGEGIDPVRGWVIALCWILACGADVYYIMLLIRRPRLVLDFALTLLFNHILLTTYYAAAIPSSLFFWGVVGAGSVMTVIAAEQLCVQREMREGLKVTPIPTTDEDVEEMEMGERR</sequence>
<feature type="transmembrane region" description="Helical" evidence="9">
    <location>
        <begin position="141"/>
        <end position="162"/>
    </location>
</feature>
<evidence type="ECO:0000256" key="6">
    <source>
        <dbReference type="ARBA" id="ARBA00022989"/>
    </source>
</evidence>
<reference evidence="10 11" key="1">
    <citation type="journal article" date="2019" name="New Phytol.">
        <title>Comparative genomics reveals unique wood-decay strategies and fruiting body development in the Schizophyllaceae.</title>
        <authorList>
            <person name="Almasi E."/>
            <person name="Sahu N."/>
            <person name="Krizsan K."/>
            <person name="Balint B."/>
            <person name="Kovacs G.M."/>
            <person name="Kiss B."/>
            <person name="Cseklye J."/>
            <person name="Drula E."/>
            <person name="Henrissat B."/>
            <person name="Nagy I."/>
            <person name="Chovatia M."/>
            <person name="Adam C."/>
            <person name="LaButti K."/>
            <person name="Lipzen A."/>
            <person name="Riley R."/>
            <person name="Grigoriev I.V."/>
            <person name="Nagy L.G."/>
        </authorList>
    </citation>
    <scope>NUCLEOTIDE SEQUENCE [LARGE SCALE GENOMIC DNA]</scope>
    <source>
        <strain evidence="10 11">NL-1724</strain>
    </source>
</reference>
<dbReference type="GO" id="GO:0005802">
    <property type="term" value="C:trans-Golgi network"/>
    <property type="evidence" value="ECO:0007669"/>
    <property type="project" value="TreeGrafter"/>
</dbReference>
<evidence type="ECO:0000256" key="8">
    <source>
        <dbReference type="ARBA" id="ARBA00023136"/>
    </source>
</evidence>
<comment type="subcellular location">
    <subcellularLocation>
        <location evidence="1">Golgi apparatus membrane</location>
        <topology evidence="1">Multi-pass membrane protein</topology>
    </subcellularLocation>
</comment>
<gene>
    <name evidence="10" type="ORF">BD626DRAFT_512517</name>
</gene>
<feature type="transmembrane region" description="Helical" evidence="9">
    <location>
        <begin position="115"/>
        <end position="134"/>
    </location>
</feature>
<evidence type="ECO:0000313" key="10">
    <source>
        <dbReference type="EMBL" id="TRM58197.1"/>
    </source>
</evidence>
<dbReference type="GO" id="GO:0006895">
    <property type="term" value="P:Golgi to endosome transport"/>
    <property type="evidence" value="ECO:0007669"/>
    <property type="project" value="TreeGrafter"/>
</dbReference>
<name>A0A550C069_9AGAR</name>
<keyword evidence="8 9" id="KW-0472">Membrane</keyword>
<comment type="caution">
    <text evidence="10">The sequence shown here is derived from an EMBL/GenBank/DDBJ whole genome shotgun (WGS) entry which is preliminary data.</text>
</comment>
<protein>
    <submittedName>
        <fullName evidence="10">Integral membrane protein S linking to the trans Golgi network-domain-containing protein</fullName>
    </submittedName>
</protein>